<reference evidence="4 5" key="1">
    <citation type="submission" date="2016-10" db="EMBL/GenBank/DDBJ databases">
        <authorList>
            <person name="de Groot N.N."/>
        </authorList>
    </citation>
    <scope>NUCLEOTIDE SEQUENCE [LARGE SCALE GENOMIC DNA]</scope>
    <source>
        <strain evidence="4 5">DSM 25947</strain>
    </source>
</reference>
<dbReference type="Pfam" id="PF17746">
    <property type="entry name" value="SfsA_N"/>
    <property type="match status" value="1"/>
</dbReference>
<evidence type="ECO:0000259" key="2">
    <source>
        <dbReference type="Pfam" id="PF03749"/>
    </source>
</evidence>
<evidence type="ECO:0000256" key="1">
    <source>
        <dbReference type="HAMAP-Rule" id="MF_00095"/>
    </source>
</evidence>
<evidence type="ECO:0000259" key="3">
    <source>
        <dbReference type="Pfam" id="PF17746"/>
    </source>
</evidence>
<dbReference type="PANTHER" id="PTHR30545">
    <property type="entry name" value="SUGAR FERMENTATION STIMULATION PROTEIN A"/>
    <property type="match status" value="1"/>
</dbReference>
<dbReference type="GO" id="GO:0003677">
    <property type="term" value="F:DNA binding"/>
    <property type="evidence" value="ECO:0007669"/>
    <property type="project" value="InterPro"/>
</dbReference>
<organism evidence="4 5">
    <name type="scientific">Draconibacterium orientale</name>
    <dbReference type="NCBI Taxonomy" id="1168034"/>
    <lineage>
        <taxon>Bacteria</taxon>
        <taxon>Pseudomonadati</taxon>
        <taxon>Bacteroidota</taxon>
        <taxon>Bacteroidia</taxon>
        <taxon>Marinilabiliales</taxon>
        <taxon>Prolixibacteraceae</taxon>
        <taxon>Draconibacterium</taxon>
    </lineage>
</organism>
<feature type="domain" description="SfsA N-terminal OB" evidence="3">
    <location>
        <begin position="32"/>
        <end position="98"/>
    </location>
</feature>
<protein>
    <recommendedName>
        <fullName evidence="1">Sugar fermentation stimulation protein homolog</fullName>
    </recommendedName>
</protein>
<dbReference type="InterPro" id="IPR005224">
    <property type="entry name" value="SfsA"/>
</dbReference>
<evidence type="ECO:0000313" key="5">
    <source>
        <dbReference type="Proteomes" id="UP000181981"/>
    </source>
</evidence>
<dbReference type="CDD" id="cd22359">
    <property type="entry name" value="SfsA-like_bacterial"/>
    <property type="match status" value="1"/>
</dbReference>
<dbReference type="InterPro" id="IPR040452">
    <property type="entry name" value="SfsA_C"/>
</dbReference>
<proteinExistence type="inferred from homology"/>
<evidence type="ECO:0000313" key="4">
    <source>
        <dbReference type="EMBL" id="SET70051.1"/>
    </source>
</evidence>
<dbReference type="AlphaFoldDB" id="A0A1I0GGL4"/>
<sequence>MPFRLHELSCNIITRKYLILKFEKELVHGRLIKRYKRFLADIELDTGEIIVAHCTNSGSMKSCLENGAEVYLTPVDDPKRKTKFTWEMIKINGDWVGINTGNPNKLAYEALLYGEIPGLDEYTTVKREVKFGDSRFDVYAENETEKCFVEVKNVSMKENEYALFPDAVTTRGQKHLKTLMDVKRQGMRAVMLYIIQRSDVQLFAPAKEIDPVYADLLKQAHRAGVEIFPMQAKVTPSEITWSKKLPFEL</sequence>
<gene>
    <name evidence="1" type="primary">sfsA</name>
    <name evidence="4" type="ORF">SAMN05444285_12052</name>
</gene>
<comment type="similarity">
    <text evidence="1">Belongs to the SfsA family.</text>
</comment>
<accession>A0A1I0GGL4</accession>
<dbReference type="HAMAP" id="MF_00095">
    <property type="entry name" value="SfsA"/>
    <property type="match status" value="1"/>
</dbReference>
<dbReference type="EMBL" id="FOHT01000020">
    <property type="protein sequence ID" value="SET70051.1"/>
    <property type="molecule type" value="Genomic_DNA"/>
</dbReference>
<dbReference type="PANTHER" id="PTHR30545:SF2">
    <property type="entry name" value="SUGAR FERMENTATION STIMULATION PROTEIN A"/>
    <property type="match status" value="1"/>
</dbReference>
<dbReference type="Gene3D" id="3.40.1350.60">
    <property type="match status" value="1"/>
</dbReference>
<dbReference type="InterPro" id="IPR041465">
    <property type="entry name" value="SfsA_N"/>
</dbReference>
<dbReference type="Pfam" id="PF03749">
    <property type="entry name" value="SfsA"/>
    <property type="match status" value="1"/>
</dbReference>
<dbReference type="Proteomes" id="UP000181981">
    <property type="component" value="Unassembled WGS sequence"/>
</dbReference>
<feature type="domain" description="Sugar fermentation stimulation protein C-terminal" evidence="2">
    <location>
        <begin position="103"/>
        <end position="237"/>
    </location>
</feature>
<dbReference type="NCBIfam" id="TIGR00230">
    <property type="entry name" value="sfsA"/>
    <property type="match status" value="1"/>
</dbReference>
<dbReference type="Gene3D" id="2.40.50.580">
    <property type="match status" value="1"/>
</dbReference>
<name>A0A1I0GGL4_9BACT</name>